<protein>
    <submittedName>
        <fullName evidence="2">DUF2933 domain-containing protein</fullName>
    </submittedName>
</protein>
<sequence>MEWSLLLVLLICPLMMLFMHGSHKGHGGGNHHKQASGVEKDQRCKVKQLEEEIKILKEQNESLQKKVDVSQSTINNTK</sequence>
<dbReference type="EMBL" id="JAPRAT010000029">
    <property type="protein sequence ID" value="MCZ0704161.1"/>
    <property type="molecule type" value="Genomic_DNA"/>
</dbReference>
<keyword evidence="1" id="KW-0175">Coiled coil</keyword>
<keyword evidence="3" id="KW-1185">Reference proteome</keyword>
<reference evidence="2" key="1">
    <citation type="submission" date="2022-11" db="EMBL/GenBank/DDBJ databases">
        <title>WGS of Natronobacillus azotifigens 24KS-1, an anaerobic diazotrophic haloalkaliphile from soda-rich habitats.</title>
        <authorList>
            <person name="Sorokin D.Y."/>
            <person name="Merkel A.Y."/>
        </authorList>
    </citation>
    <scope>NUCLEOTIDE SEQUENCE</scope>
    <source>
        <strain evidence="2">24KS-1</strain>
    </source>
</reference>
<dbReference type="InterPro" id="IPR021682">
    <property type="entry name" value="DUF2933"/>
</dbReference>
<proteinExistence type="predicted"/>
<accession>A0A9J6RG74</accession>
<comment type="caution">
    <text evidence="2">The sequence shown here is derived from an EMBL/GenBank/DDBJ whole genome shotgun (WGS) entry which is preliminary data.</text>
</comment>
<gene>
    <name evidence="2" type="ORF">OWO01_13180</name>
</gene>
<name>A0A9J6RG74_9BACI</name>
<evidence type="ECO:0000256" key="1">
    <source>
        <dbReference type="SAM" id="Coils"/>
    </source>
</evidence>
<dbReference type="Pfam" id="PF11666">
    <property type="entry name" value="DUF2933"/>
    <property type="match status" value="1"/>
</dbReference>
<dbReference type="AlphaFoldDB" id="A0A9J6RG74"/>
<evidence type="ECO:0000313" key="3">
    <source>
        <dbReference type="Proteomes" id="UP001084197"/>
    </source>
</evidence>
<evidence type="ECO:0000313" key="2">
    <source>
        <dbReference type="EMBL" id="MCZ0704161.1"/>
    </source>
</evidence>
<feature type="coiled-coil region" evidence="1">
    <location>
        <begin position="39"/>
        <end position="73"/>
    </location>
</feature>
<dbReference type="Proteomes" id="UP001084197">
    <property type="component" value="Unassembled WGS sequence"/>
</dbReference>
<dbReference type="RefSeq" id="WP_268780929.1">
    <property type="nucleotide sequence ID" value="NZ_JAPRAT010000029.1"/>
</dbReference>
<organism evidence="2 3">
    <name type="scientific">Natronobacillus azotifigens</name>
    <dbReference type="NCBI Taxonomy" id="472978"/>
    <lineage>
        <taxon>Bacteria</taxon>
        <taxon>Bacillati</taxon>
        <taxon>Bacillota</taxon>
        <taxon>Bacilli</taxon>
        <taxon>Bacillales</taxon>
        <taxon>Bacillaceae</taxon>
        <taxon>Natronobacillus</taxon>
    </lineage>
</organism>